<dbReference type="InterPro" id="IPR001647">
    <property type="entry name" value="HTH_TetR"/>
</dbReference>
<dbReference type="GO" id="GO:0000976">
    <property type="term" value="F:transcription cis-regulatory region binding"/>
    <property type="evidence" value="ECO:0007669"/>
    <property type="project" value="TreeGrafter"/>
</dbReference>
<dbReference type="Proteomes" id="UP000000657">
    <property type="component" value="Chromosome"/>
</dbReference>
<gene>
    <name evidence="7" type="ordered locus">FRAAL6178</name>
</gene>
<evidence type="ECO:0000256" key="1">
    <source>
        <dbReference type="ARBA" id="ARBA00023015"/>
    </source>
</evidence>
<dbReference type="PANTHER" id="PTHR30055">
    <property type="entry name" value="HTH-TYPE TRANSCRIPTIONAL REGULATOR RUTR"/>
    <property type="match status" value="1"/>
</dbReference>
<evidence type="ECO:0000256" key="5">
    <source>
        <dbReference type="SAM" id="MobiDB-lite"/>
    </source>
</evidence>
<dbReference type="InterPro" id="IPR050109">
    <property type="entry name" value="HTH-type_TetR-like_transc_reg"/>
</dbReference>
<protein>
    <submittedName>
        <fullName evidence="7">TetR family transcriptional regulatory protein</fullName>
    </submittedName>
</protein>
<proteinExistence type="predicted"/>
<evidence type="ECO:0000313" key="8">
    <source>
        <dbReference type="Proteomes" id="UP000000657"/>
    </source>
</evidence>
<dbReference type="GO" id="GO:0003700">
    <property type="term" value="F:DNA-binding transcription factor activity"/>
    <property type="evidence" value="ECO:0007669"/>
    <property type="project" value="TreeGrafter"/>
</dbReference>
<dbReference type="InterPro" id="IPR023772">
    <property type="entry name" value="DNA-bd_HTH_TetR-type_CS"/>
</dbReference>
<keyword evidence="2 4" id="KW-0238">DNA-binding</keyword>
<dbReference type="InterPro" id="IPR009057">
    <property type="entry name" value="Homeodomain-like_sf"/>
</dbReference>
<keyword evidence="3" id="KW-0804">Transcription</keyword>
<name>Q0RCM3_FRAAA</name>
<sequence>MSAPSHEEPMNPPSRNVERGAATREHLLGVATRLFAERGYEGTSIDAVLTETGVSRGSLYHHFKGKDALFDAVLEAVELDVGRRLVAAVGTDSSRDPATALRLGCMAWIGIAGDPVVQRILLIDAPGVLGWARWRELDERHAFGKIKQTVAELARDGVFDASMADLFAHVLLASMNEIALLVARADNQRAAIRHARAAVDELLRRLLRPT</sequence>
<dbReference type="eggNOG" id="COG1309">
    <property type="taxonomic scope" value="Bacteria"/>
</dbReference>
<dbReference type="Gene3D" id="1.10.357.10">
    <property type="entry name" value="Tetracycline Repressor, domain 2"/>
    <property type="match status" value="1"/>
</dbReference>
<dbReference type="SUPFAM" id="SSF46689">
    <property type="entry name" value="Homeodomain-like"/>
    <property type="match status" value="1"/>
</dbReference>
<dbReference type="AlphaFoldDB" id="Q0RCM3"/>
<evidence type="ECO:0000259" key="6">
    <source>
        <dbReference type="PROSITE" id="PS50977"/>
    </source>
</evidence>
<feature type="DNA-binding region" description="H-T-H motif" evidence="4">
    <location>
        <begin position="44"/>
        <end position="63"/>
    </location>
</feature>
<reference evidence="7 8" key="1">
    <citation type="journal article" date="2007" name="Genome Res.">
        <title>Genome characteristics of facultatively symbiotic Frankia sp. strains reflect host range and host plant biogeography.</title>
        <authorList>
            <person name="Normand P."/>
            <person name="Lapierre P."/>
            <person name="Tisa L.S."/>
            <person name="Gogarten J.P."/>
            <person name="Alloisio N."/>
            <person name="Bagnarol E."/>
            <person name="Bassi C.A."/>
            <person name="Berry A.M."/>
            <person name="Bickhart D.M."/>
            <person name="Choisne N."/>
            <person name="Couloux A."/>
            <person name="Cournoyer B."/>
            <person name="Cruveiller S."/>
            <person name="Daubin V."/>
            <person name="Demange N."/>
            <person name="Francino M.P."/>
            <person name="Goltsman E."/>
            <person name="Huang Y."/>
            <person name="Kopp O.R."/>
            <person name="Labarre L."/>
            <person name="Lapidus A."/>
            <person name="Lavire C."/>
            <person name="Marechal J."/>
            <person name="Martinez M."/>
            <person name="Mastronunzio J.E."/>
            <person name="Mullin B.C."/>
            <person name="Niemann J."/>
            <person name="Pujic P."/>
            <person name="Rawnsley T."/>
            <person name="Rouy Z."/>
            <person name="Schenowitz C."/>
            <person name="Sellstedt A."/>
            <person name="Tavares F."/>
            <person name="Tomkins J.P."/>
            <person name="Vallenet D."/>
            <person name="Valverde C."/>
            <person name="Wall L.G."/>
            <person name="Wang Y."/>
            <person name="Medigue C."/>
            <person name="Benson D.R."/>
        </authorList>
    </citation>
    <scope>NUCLEOTIDE SEQUENCE [LARGE SCALE GENOMIC DNA]</scope>
    <source>
        <strain evidence="8">DSM 45986 / CECT 9034 / ACN14a</strain>
    </source>
</reference>
<dbReference type="InterPro" id="IPR049484">
    <property type="entry name" value="Rv0078-like_C"/>
</dbReference>
<dbReference type="Pfam" id="PF21351">
    <property type="entry name" value="TetR_C_41"/>
    <property type="match status" value="1"/>
</dbReference>
<feature type="domain" description="HTH tetR-type" evidence="6">
    <location>
        <begin position="21"/>
        <end position="81"/>
    </location>
</feature>
<dbReference type="PROSITE" id="PS01081">
    <property type="entry name" value="HTH_TETR_1"/>
    <property type="match status" value="1"/>
</dbReference>
<evidence type="ECO:0000256" key="3">
    <source>
        <dbReference type="ARBA" id="ARBA00023163"/>
    </source>
</evidence>
<dbReference type="Pfam" id="PF00440">
    <property type="entry name" value="TetR_N"/>
    <property type="match status" value="1"/>
</dbReference>
<feature type="region of interest" description="Disordered" evidence="5">
    <location>
        <begin position="1"/>
        <end position="21"/>
    </location>
</feature>
<evidence type="ECO:0000256" key="2">
    <source>
        <dbReference type="ARBA" id="ARBA00023125"/>
    </source>
</evidence>
<dbReference type="PANTHER" id="PTHR30055:SF234">
    <property type="entry name" value="HTH-TYPE TRANSCRIPTIONAL REGULATOR BETI"/>
    <property type="match status" value="1"/>
</dbReference>
<keyword evidence="8" id="KW-1185">Reference proteome</keyword>
<dbReference type="HOGENOM" id="CLU_069356_24_2_11"/>
<dbReference type="PROSITE" id="PS50977">
    <property type="entry name" value="HTH_TETR_2"/>
    <property type="match status" value="1"/>
</dbReference>
<dbReference type="EMBL" id="CT573213">
    <property type="protein sequence ID" value="CAJ64801.1"/>
    <property type="molecule type" value="Genomic_DNA"/>
</dbReference>
<keyword evidence="1" id="KW-0805">Transcription regulation</keyword>
<evidence type="ECO:0000256" key="4">
    <source>
        <dbReference type="PROSITE-ProRule" id="PRU00335"/>
    </source>
</evidence>
<dbReference type="KEGG" id="fal:FRAAL6178"/>
<organism evidence="7 8">
    <name type="scientific">Frankia alni (strain DSM 45986 / CECT 9034 / ACN14a)</name>
    <dbReference type="NCBI Taxonomy" id="326424"/>
    <lineage>
        <taxon>Bacteria</taxon>
        <taxon>Bacillati</taxon>
        <taxon>Actinomycetota</taxon>
        <taxon>Actinomycetes</taxon>
        <taxon>Frankiales</taxon>
        <taxon>Frankiaceae</taxon>
        <taxon>Frankia</taxon>
    </lineage>
</organism>
<dbReference type="PRINTS" id="PR00455">
    <property type="entry name" value="HTHTETR"/>
</dbReference>
<accession>Q0RCM3</accession>
<evidence type="ECO:0000313" key="7">
    <source>
        <dbReference type="EMBL" id="CAJ64801.1"/>
    </source>
</evidence>